<dbReference type="Pfam" id="PF13508">
    <property type="entry name" value="Acetyltransf_7"/>
    <property type="match status" value="1"/>
</dbReference>
<dbReference type="EMBL" id="FSHM01000002">
    <property type="protein sequence ID" value="SIA64502.1"/>
    <property type="molecule type" value="Genomic_DNA"/>
</dbReference>
<proteinExistence type="predicted"/>
<comment type="caution">
    <text evidence="2">The sequence shown here is derived from an EMBL/GenBank/DDBJ whole genome shotgun (WGS) entry which is preliminary data.</text>
</comment>
<dbReference type="CDD" id="cd04301">
    <property type="entry name" value="NAT_SF"/>
    <property type="match status" value="1"/>
</dbReference>
<reference evidence="2 3" key="1">
    <citation type="submission" date="2016-11" db="EMBL/GenBank/DDBJ databases">
        <authorList>
            <consortium name="Pathogen Informatics"/>
        </authorList>
    </citation>
    <scope>NUCLEOTIDE SEQUENCE [LARGE SCALE GENOMIC DNA]</scope>
    <source>
        <strain evidence="2 3">104</strain>
    </source>
</reference>
<dbReference type="SUPFAM" id="SSF55729">
    <property type="entry name" value="Acyl-CoA N-acyltransferases (Nat)"/>
    <property type="match status" value="1"/>
</dbReference>
<dbReference type="Proteomes" id="UP000185210">
    <property type="component" value="Unassembled WGS sequence"/>
</dbReference>
<dbReference type="RefSeq" id="WP_052544290.1">
    <property type="nucleotide sequence ID" value="NZ_CAACXP010000006.1"/>
</dbReference>
<sequence length="157" mass="18160">MPVDVPADFAELTGVDEKWLVHGWDTRPVETFSFTKRPSDRGLPEHLARYRLPIESSLKLHDIVIDEQDRGKGIGSKLLDAVVRYADIKGLPVWMCVVGEGQGTQEVMNTVRLVSWYKRYGFEKADELAQRRFDMDRCRNEEMVRYPNGWVPSLTEF</sequence>
<dbReference type="GO" id="GO:0016747">
    <property type="term" value="F:acyltransferase activity, transferring groups other than amino-acyl groups"/>
    <property type="evidence" value="ECO:0007669"/>
    <property type="project" value="InterPro"/>
</dbReference>
<dbReference type="PROSITE" id="PS51186">
    <property type="entry name" value="GNAT"/>
    <property type="match status" value="1"/>
</dbReference>
<name>A0AB38CWI1_9MYCO</name>
<dbReference type="InterPro" id="IPR016181">
    <property type="entry name" value="Acyl_CoA_acyltransferase"/>
</dbReference>
<protein>
    <recommendedName>
        <fullName evidence="1">N-acetyltransferase domain-containing protein</fullName>
    </recommendedName>
</protein>
<organism evidence="2 3">
    <name type="scientific">Mycobacteroides abscessus subsp. abscessus</name>
    <dbReference type="NCBI Taxonomy" id="1185650"/>
    <lineage>
        <taxon>Bacteria</taxon>
        <taxon>Bacillati</taxon>
        <taxon>Actinomycetota</taxon>
        <taxon>Actinomycetes</taxon>
        <taxon>Mycobacteriales</taxon>
        <taxon>Mycobacteriaceae</taxon>
        <taxon>Mycobacteroides</taxon>
        <taxon>Mycobacteroides abscessus</taxon>
    </lineage>
</organism>
<accession>A0AB38CWI1</accession>
<dbReference type="AlphaFoldDB" id="A0AB38CWI1"/>
<evidence type="ECO:0000313" key="2">
    <source>
        <dbReference type="EMBL" id="SIA64502.1"/>
    </source>
</evidence>
<feature type="domain" description="N-acetyltransferase" evidence="1">
    <location>
        <begin position="1"/>
        <end position="148"/>
    </location>
</feature>
<dbReference type="Gene3D" id="3.40.630.30">
    <property type="match status" value="1"/>
</dbReference>
<dbReference type="InterPro" id="IPR000182">
    <property type="entry name" value="GNAT_dom"/>
</dbReference>
<evidence type="ECO:0000259" key="1">
    <source>
        <dbReference type="PROSITE" id="PS51186"/>
    </source>
</evidence>
<gene>
    <name evidence="2" type="ORF">SAMEA2070301_01747</name>
</gene>
<evidence type="ECO:0000313" key="3">
    <source>
        <dbReference type="Proteomes" id="UP000185210"/>
    </source>
</evidence>